<sequence length="298" mass="34271">MKYLIYFSFSFFLLACSANKAVTKAPEQTTPSTLPAINTEPEKIEETKLIKESSEAETPAINTPQETVSQTDIIEEITKKEIVATHTLWNDLLQKHVSGAGQVNYKAFKTDKAKLLSYIQVLNLIYTDASFTSLSREETLAFWINAYNALTVDLILKNYPLKSIKDIDKPWDQRFWKLGDKWFNLSDIEHEILRKMDEPRIHFAIVCASVSCPKLQNTAFTASNLETQLTNATKEFLSDSERNELSENSIKISKIFQWFSKDFKQDGDIIDFLNQYSNLDISAKAKKSYKDYNWNLNE</sequence>
<dbReference type="InterPro" id="IPR006869">
    <property type="entry name" value="DUF547"/>
</dbReference>
<dbReference type="AlphaFoldDB" id="A0A090X696"/>
<feature type="chain" id="PRO_5001866572" evidence="1">
    <location>
        <begin position="21"/>
        <end position="298"/>
    </location>
</feature>
<proteinExistence type="predicted"/>
<keyword evidence="1" id="KW-0732">Signal</keyword>
<evidence type="ECO:0000259" key="2">
    <source>
        <dbReference type="Pfam" id="PF04784"/>
    </source>
</evidence>
<dbReference type="STRING" id="221126.SAMN04489722_109137"/>
<organism evidence="3 4">
    <name type="scientific">Algibacter lectus</name>
    <dbReference type="NCBI Taxonomy" id="221126"/>
    <lineage>
        <taxon>Bacteria</taxon>
        <taxon>Pseudomonadati</taxon>
        <taxon>Bacteroidota</taxon>
        <taxon>Flavobacteriia</taxon>
        <taxon>Flavobacteriales</taxon>
        <taxon>Flavobacteriaceae</taxon>
        <taxon>Algibacter</taxon>
    </lineage>
</organism>
<dbReference type="Pfam" id="PF04784">
    <property type="entry name" value="DUF547"/>
    <property type="match status" value="1"/>
</dbReference>
<protein>
    <submittedName>
        <fullName evidence="3">Uncharacterized protein DUF547</fullName>
    </submittedName>
</protein>
<comment type="caution">
    <text evidence="3">The sequence shown here is derived from an EMBL/GenBank/DDBJ whole genome shotgun (WGS) entry which is preliminary data.</text>
</comment>
<dbReference type="Proteomes" id="UP000029643">
    <property type="component" value="Unassembled WGS sequence"/>
</dbReference>
<feature type="signal peptide" evidence="1">
    <location>
        <begin position="1"/>
        <end position="20"/>
    </location>
</feature>
<reference evidence="3 4" key="1">
    <citation type="journal article" date="2014" name="Genome Announc.">
        <title>Draft Genome Sequences of Marine Flavobacterium Algibacter lectus Strains SS8 and NR4.</title>
        <authorList>
            <person name="Takatani N."/>
            <person name="Nakanishi M."/>
            <person name="Meirelles P."/>
            <person name="Mino S."/>
            <person name="Suda W."/>
            <person name="Oshima K."/>
            <person name="Hattori M."/>
            <person name="Ohkuma M."/>
            <person name="Hosokawa M."/>
            <person name="Miyashita K."/>
            <person name="Thompson F.L."/>
            <person name="Niwa A."/>
            <person name="Sawabe T."/>
            <person name="Sawabe T."/>
        </authorList>
    </citation>
    <scope>NUCLEOTIDE SEQUENCE [LARGE SCALE GENOMIC DNA]</scope>
    <source>
        <strain evidence="4">JCM19274</strain>
    </source>
</reference>
<evidence type="ECO:0000256" key="1">
    <source>
        <dbReference type="SAM" id="SignalP"/>
    </source>
</evidence>
<dbReference type="RefSeq" id="WP_042499222.1">
    <property type="nucleotide sequence ID" value="NZ_BBNU01000012.1"/>
</dbReference>
<dbReference type="EMBL" id="BBNU01000012">
    <property type="protein sequence ID" value="GAL80897.1"/>
    <property type="molecule type" value="Genomic_DNA"/>
</dbReference>
<evidence type="ECO:0000313" key="3">
    <source>
        <dbReference type="EMBL" id="GAL80897.1"/>
    </source>
</evidence>
<dbReference type="PANTHER" id="PTHR46361:SF3">
    <property type="entry name" value="ELECTRON CARRIER_ PROTEIN DISULFIDE OXIDOREDUCTASE"/>
    <property type="match status" value="1"/>
</dbReference>
<feature type="domain" description="DUF547" evidence="2">
    <location>
        <begin position="132"/>
        <end position="237"/>
    </location>
</feature>
<name>A0A090X696_9FLAO</name>
<accession>A0A090X696</accession>
<dbReference type="PANTHER" id="PTHR46361">
    <property type="entry name" value="ELECTRON CARRIER/ PROTEIN DISULFIDE OXIDOREDUCTASE"/>
    <property type="match status" value="1"/>
</dbReference>
<dbReference type="PROSITE" id="PS51257">
    <property type="entry name" value="PROKAR_LIPOPROTEIN"/>
    <property type="match status" value="1"/>
</dbReference>
<evidence type="ECO:0000313" key="4">
    <source>
        <dbReference type="Proteomes" id="UP000029643"/>
    </source>
</evidence>
<gene>
    <name evidence="3" type="ORF">JCM19274_1523</name>
</gene>